<organism evidence="1">
    <name type="scientific">Solanum lycopersicum</name>
    <name type="common">Tomato</name>
    <name type="synonym">Lycopersicon esculentum</name>
    <dbReference type="NCBI Taxonomy" id="4081"/>
    <lineage>
        <taxon>Eukaryota</taxon>
        <taxon>Viridiplantae</taxon>
        <taxon>Streptophyta</taxon>
        <taxon>Embryophyta</taxon>
        <taxon>Tracheophyta</taxon>
        <taxon>Spermatophyta</taxon>
        <taxon>Magnoliopsida</taxon>
        <taxon>eudicotyledons</taxon>
        <taxon>Gunneridae</taxon>
        <taxon>Pentapetalae</taxon>
        <taxon>asterids</taxon>
        <taxon>lamiids</taxon>
        <taxon>Solanales</taxon>
        <taxon>Solanaceae</taxon>
        <taxon>Solanoideae</taxon>
        <taxon>Solaneae</taxon>
        <taxon>Solanum</taxon>
        <taxon>Solanum subgen. Lycopersicon</taxon>
    </lineage>
</organism>
<evidence type="ECO:0000313" key="1">
    <source>
        <dbReference type="EnsemblPlants" id="Solyc03g118947.1.1.1"/>
    </source>
</evidence>
<sequence length="51" mass="5947">MIINSLEMWSFELMVLLPGLLPNPQLETSVLSIWFELCTSYLSSKIFHFQV</sequence>
<keyword evidence="2" id="KW-1185">Reference proteome</keyword>
<protein>
    <submittedName>
        <fullName evidence="1">Uncharacterized protein</fullName>
    </submittedName>
</protein>
<accession>A0A3Q7FW00</accession>
<dbReference type="EnsemblPlants" id="Solyc03g118947.1.1">
    <property type="protein sequence ID" value="Solyc03g118947.1.1.1"/>
    <property type="gene ID" value="Solyc03g118947.1"/>
</dbReference>
<dbReference type="Proteomes" id="UP000004994">
    <property type="component" value="Chromosome 3"/>
</dbReference>
<dbReference type="AlphaFoldDB" id="A0A3Q7FW00"/>
<evidence type="ECO:0000313" key="2">
    <source>
        <dbReference type="Proteomes" id="UP000004994"/>
    </source>
</evidence>
<reference evidence="1" key="1">
    <citation type="journal article" date="2012" name="Nature">
        <title>The tomato genome sequence provides insights into fleshy fruit evolution.</title>
        <authorList>
            <consortium name="Tomato Genome Consortium"/>
        </authorList>
    </citation>
    <scope>NUCLEOTIDE SEQUENCE [LARGE SCALE GENOMIC DNA]</scope>
    <source>
        <strain evidence="1">cv. Heinz 1706</strain>
    </source>
</reference>
<proteinExistence type="predicted"/>
<reference evidence="1" key="2">
    <citation type="submission" date="2019-01" db="UniProtKB">
        <authorList>
            <consortium name="EnsemblPlants"/>
        </authorList>
    </citation>
    <scope>IDENTIFICATION</scope>
    <source>
        <strain evidence="1">cv. Heinz 1706</strain>
    </source>
</reference>
<dbReference type="STRING" id="4081.A0A3Q7FW00"/>
<dbReference type="InParanoid" id="A0A3Q7FW00"/>
<dbReference type="Gramene" id="Solyc03g118947.1.1">
    <property type="protein sequence ID" value="Solyc03g118947.1.1.1"/>
    <property type="gene ID" value="Solyc03g118947.1"/>
</dbReference>
<name>A0A3Q7FW00_SOLLC</name>